<keyword evidence="9" id="KW-1185">Reference proteome</keyword>
<evidence type="ECO:0000256" key="4">
    <source>
        <dbReference type="ARBA" id="ARBA00022889"/>
    </source>
</evidence>
<evidence type="ECO:0000313" key="8">
    <source>
        <dbReference type="EMBL" id="RVE75916.1"/>
    </source>
</evidence>
<comment type="similarity">
    <text evidence="2">Belongs to the mesothelin family.</text>
</comment>
<evidence type="ECO:0000256" key="5">
    <source>
        <dbReference type="ARBA" id="ARBA00023136"/>
    </source>
</evidence>
<dbReference type="Pfam" id="PF06060">
    <property type="entry name" value="Mesothelin"/>
    <property type="match status" value="1"/>
</dbReference>
<evidence type="ECO:0000313" key="9">
    <source>
        <dbReference type="Proteomes" id="UP000283210"/>
    </source>
</evidence>
<proteinExistence type="inferred from homology"/>
<keyword evidence="7" id="KW-1133">Transmembrane helix</keyword>
<evidence type="ECO:0000256" key="7">
    <source>
        <dbReference type="SAM" id="Phobius"/>
    </source>
</evidence>
<organism evidence="8 9">
    <name type="scientific">Oryzias javanicus</name>
    <name type="common">Javanese ricefish</name>
    <name type="synonym">Aplocheilus javanicus</name>
    <dbReference type="NCBI Taxonomy" id="123683"/>
    <lineage>
        <taxon>Eukaryota</taxon>
        <taxon>Metazoa</taxon>
        <taxon>Chordata</taxon>
        <taxon>Craniata</taxon>
        <taxon>Vertebrata</taxon>
        <taxon>Euteleostomi</taxon>
        <taxon>Actinopterygii</taxon>
        <taxon>Neopterygii</taxon>
        <taxon>Teleostei</taxon>
        <taxon>Neoteleostei</taxon>
        <taxon>Acanthomorphata</taxon>
        <taxon>Ovalentaria</taxon>
        <taxon>Atherinomorphae</taxon>
        <taxon>Beloniformes</taxon>
        <taxon>Adrianichthyidae</taxon>
        <taxon>Oryziinae</taxon>
        <taxon>Oryzias</taxon>
    </lineage>
</organism>
<keyword evidence="4" id="KW-0130">Cell adhesion</keyword>
<protein>
    <submittedName>
        <fullName evidence="8">Uncharacterized protein</fullName>
    </submittedName>
</protein>
<evidence type="ECO:0000256" key="2">
    <source>
        <dbReference type="ARBA" id="ARBA00011016"/>
    </source>
</evidence>
<keyword evidence="7" id="KW-0812">Transmembrane</keyword>
<sequence length="3537" mass="393422">MKTDTSSKNRNFLHKAPPSHETYCVMKLHCFFLLVYLGTFTVGSSAFRNPTCARRNSCDPEPDATSHFLQCVGLPPTDTGRDHMHRLKRILEGTMDIYTFMRSSLNGVPLLSLEGELELNGRADPLQNEALVQMWLEVKMKPLLKSITKNFLSCLSTKNFSCSTYQTVIRELSQHYSEMNPAQQKWIYTFFMYPFLSGDGTYGCADPEESSEEWLMKNFGAFRAMARMKDFSALNMVFSGLEVLHLLSPAQKAELLMRPEVESFENGTLSLIFHSLLKGGSEPTAHPGGDHWTTPAVSTPLPSYTTQPTHQLHPRSPHEKLRKILNGFITAVKPIGSFVHEFISFTRQRNASDIRSATMTQFLLNWTLAELADMFHPKDKVPKEPQFDVTNVEDWYQQVVMPVLQRLITNNEILGHQNIKLAFHQLFHLDNPGDNDFSENPEIQDVCSITLDKTHCGLTDAVENVAHVLHCAARTNLTLNEETIMRLILELTKRLNSLIKELSKTNFKEVSSEIKEIFGEGEAPSLTQEHLKDPDFIQLWFQIKLLPLLPDVHPDLLSCLSTKNFSCPVYQTLVSALGGYMSFMEADPMYSQNIYKYFIYSFLQQHNFSESHCSVIDSGEWLEKNVGFFSKFASITDFYELNPNFSGLEALHLLTPNQTAEMLLLPLRTPPEKEVVINHVLNYLIESPEDRKLLEVLHLVIELAQKINSSCSIYTLLLDQLYNVIPSLHPDLEPAVWALIRDLINIVPENCVTKDLMCQQTHVNGTNICKDIDSSDLEFYMSMSTHVPCNFTLDKYACAQLENFAADQLASLLRCDLPGNSSRSRVLWKLLLTKLSNVLDPALDLLADMSVDVISPSASEILDVIGEMRVFLLTDKQLMDSSVIKLWFSERLSGFLPSVSEMFLMCLSSRNLSCQSFHQIVQVFSHQFRDMTFQQQHVILKDFILRFLSEPYTETAICNGVNSTELQLQLDGGKISGRFCNFPVEELACASLSALSDSDLAEMLQCDRSSSSSESPQAWKLLLVKSTRVLDGALDLLPSTTFDPSSPSVSVILDGIRETRLDLFSTDALNNPFMLQLWFNKRLHPFLPAVSTDFLSCLATKELQCSSYQYILKSLSQVWEKMTFENQSSVYTNFIKIYLSRNETAGCVSASNSSAQWLIDNLGSFSELLSVSEMFDLNPHFSPLEALSVLSPKQSAELLVLKHPTLPNTDVIINKLFDYFTESPRERKFTEFLSFLVVFLEMGDLSCLSYKTLFTRLDYMAATDFLDVSTAITNSRNDLSKTIPSGCAIYSGECNAVTANQSDICTGVNSTEFQLQLSSGKMSGRFCDFPVEEIVCASLSALTAQDLAEIMKCDRPSSSSKVWKLLLSEASGVLDEALDLLANSTVTLTSPSASTILDSIQEIRLELLNNNSLNDPSMLQLWFNSRLRPFLPAVSSNFLSCLAAKNLQCSSYQYILQILSDVQPRMSLSRQVPVYTHFIKIYLKRNDTADPGCILNINSTTEWLLNNVGRFSVLLSLRDIREIYPQFSAMEVLQLLSVRQLAEVAATPGLLTSAEQVSTLMSYVPDQQLASFFDNFSPTVLGHENTLPSTVRSAMLQVVFDRANLSSPSVSDAVVLLWLQDRMRPLLVNMAPQHVTTYFNILAGRNCSIEQQGVSLLNLTISSLSNETQAEVQNQIIQALQGPAPLRCYGVNYNVSFYSFLKSSFMGFQFPDLTTFLSLMPQDRKQQLINSMPPSDLGDFLRQTNVVGAESQLCQLYSSYLQIPLFLETESLPEPVRQRTLPCVWPMALRSSSRSEVNAWFDRGLPNYLVFLTKTQISQITSVNASCLAFQKIVSSLGSYNYSVSDFTNQDVYNTIKIYLSSATAPKCYDRNDVELNSTAWFAEYIGPFISFLTVKDLQSFGSQQDFQLFTVNPQNLALLNQSDVDLNLLIYYIQLVYRQDRNLNPLLLPSSGQCFAPGPVFTQLNAPESLTVLENVNHICTDLDPQIAAALASNFGKNIDSQVIAALGNECSSLSVGQIKSIKPSDLMDSLHILSNVPHWSEGQAKVIVQALLFSGVMQINSSSSFQNLGSLLIGLPADVFSGISGSELIAASKNPSVMAHLASAPQVVQQAFVAQILSLDPNGVNILENIPDKFVAEIPRVFLLNFPNDSSTIIKLNNKEWSPQQVELFFDKMSTESALAVLGGPNNLSSSVLQGFTCTGVKSLRREQIIELIKACRREGNDKITLKETQLTCMYNHIKEESDSSSFSLYPPDVLLYYNYSLVPQNSCRLYFEELAHADFSVVSPVLSYKKTDLFDNAKSCLGINSTSLTEDNVSVLGNMCCMLDGSYIQNSHPSILERLKNCPDLTVEQTSAVVTLLKNGNTPYGVPSTWNEQTLKDLGMLTLYLPSSFYLRFDQDTKRNFLKYFLKVFDGVSKEQRKQLKREIRQSIKSDSEQTAECTAGMITQVTISDPTFPFDYNINQFNNCLSVSTVKENLDAITEKVDEEEYLRIVLQKLKEGDNFIIPEDQVQVLKAASRLATFEDIQLWTITRVDTLAALMDSINGQWDPSLAKAIINKYLAVEGNTLGGAELSIIGGPNLCSLDVSDIKTISSQSLKEAKALDVSSCTAEKKKELYNIATEAFHVSPLSVTSYQLAQPYIGGADVDYIRSLVASDVNMDLATFSSLDENVVLALTVDEVISLLGANLPDLKSYENQPLVQTWIRNQYQSQLNILGLGILGGKADPTISPVFNSSTTSPTPTSFTTLDGTTNNRQCQVVVANESTTCLGVNSADLQLQLNSGQTSGRFCDFSVEQFACASLSALTAQELAAILKCDRSSSSSGSIPFWKLLLCKTSSILDGALDLLATTTINPSSPSVSMILDSIQEIRPDLLSNNTLNDPSMLQLWFNGRLRPFLPAVSSNFLSILATKEMECSSYQNILQSLSRAQTQMSLNTQSAVYTLFIKGFLSRKDTAGCASNISADWLRNNLGSFSEFASVSELFDLNPQFNPMEALSVLSPKQSAELLVLKHPTLPNTDIIINKLFDYFTESPRERKFTEFLSFLVVSLNKGNLTCTSYQTLFTRLDFMEATASLDIASFTTNMRANISQNIPLGCIIYGGQCNAIMANESSICIGINSTELQLQLNSGKTSGRFCDFPVEQLACASLSVITSQDLAEIIKCNRSSSLSGSTPVWKLLLSKTSAVLDNALDLLANTTITLTSPSASTILDSIQEIRLELLSNNSLNDPSTLQLWFNSRLRPFLPAVSSNFLSCLAAKNLQCSSYQYIVKILSQVQPQMSLSKQVPVYTNLIKIYLRRNNTADPGCTSNISSSIEWLQNNVGGFSVFLSIKNIKELYPQFSAVDALPLLSVRQLAEVAATPGLLTSAEQVSVLMSYVPDQQLASFFDNFSPTILGHENTLPSTVRSAMLQVVFDRANLSSPSVSDAVVLLWLQDRMRPLLVNMAPHHMTPYFNILAGRNCSIEQQGVKLLDLVISSLSIDAQTEVQNQIIQALRGPAPLRCYGVNYNVSFYSFLKSSFMGFQFPDLTTSCPSCLKTESNS</sequence>
<comment type="subcellular location">
    <subcellularLocation>
        <location evidence="1">Membrane</location>
    </subcellularLocation>
</comment>
<reference evidence="8 9" key="2">
    <citation type="submission" date="2019-01" db="EMBL/GenBank/DDBJ databases">
        <title>A chromosome length genome reference of the Java medaka (oryzias javanicus).</title>
        <authorList>
            <person name="Herpin A."/>
            <person name="Takehana Y."/>
            <person name="Naruse K."/>
            <person name="Ansai S."/>
            <person name="Kawaguchi M."/>
        </authorList>
    </citation>
    <scope>NUCLEOTIDE SEQUENCE [LARGE SCALE GENOMIC DNA]</scope>
    <source>
        <strain evidence="8">RS831</strain>
        <tissue evidence="8">Whole body</tissue>
    </source>
</reference>
<keyword evidence="6" id="KW-0325">Glycoprotein</keyword>
<dbReference type="Proteomes" id="UP000283210">
    <property type="component" value="Chromosome 1"/>
</dbReference>
<reference evidence="8 9" key="1">
    <citation type="submission" date="2018-11" db="EMBL/GenBank/DDBJ databases">
        <authorList>
            <person name="Lopez-Roques C."/>
            <person name="Donnadieu C."/>
            <person name="Bouchez O."/>
            <person name="Klopp C."/>
            <person name="Cabau C."/>
            <person name="Zahm M."/>
        </authorList>
    </citation>
    <scope>NUCLEOTIDE SEQUENCE [LARGE SCALE GENOMIC DNA]</scope>
    <source>
        <strain evidence="8">RS831</strain>
        <tissue evidence="8">Whole body</tissue>
    </source>
</reference>
<dbReference type="EMBL" id="CM012437">
    <property type="protein sequence ID" value="RVE75916.1"/>
    <property type="molecule type" value="Genomic_DNA"/>
</dbReference>
<dbReference type="GO" id="GO:0009986">
    <property type="term" value="C:cell surface"/>
    <property type="evidence" value="ECO:0007669"/>
    <property type="project" value="TreeGrafter"/>
</dbReference>
<dbReference type="GO" id="GO:0007160">
    <property type="term" value="P:cell-matrix adhesion"/>
    <property type="evidence" value="ECO:0007669"/>
    <property type="project" value="TreeGrafter"/>
</dbReference>
<name>A0A3S2MW89_ORYJA</name>
<dbReference type="InterPro" id="IPR026664">
    <property type="entry name" value="Stereocilin-rel"/>
</dbReference>
<feature type="transmembrane region" description="Helical" evidence="7">
    <location>
        <begin position="28"/>
        <end position="47"/>
    </location>
</feature>
<gene>
    <name evidence="8" type="ORF">OJAV_G00003550</name>
</gene>
<dbReference type="PANTHER" id="PTHR23412">
    <property type="entry name" value="STEREOCILIN RELATED"/>
    <property type="match status" value="1"/>
</dbReference>
<dbReference type="PANTHER" id="PTHR23412:SF6">
    <property type="entry name" value="MESOTHELIN"/>
    <property type="match status" value="1"/>
</dbReference>
<keyword evidence="5 7" id="KW-0472">Membrane</keyword>
<evidence type="ECO:0000256" key="6">
    <source>
        <dbReference type="ARBA" id="ARBA00023180"/>
    </source>
</evidence>
<evidence type="ECO:0000256" key="3">
    <source>
        <dbReference type="ARBA" id="ARBA00022729"/>
    </source>
</evidence>
<dbReference type="GO" id="GO:0016020">
    <property type="term" value="C:membrane"/>
    <property type="evidence" value="ECO:0007669"/>
    <property type="project" value="UniProtKB-SubCell"/>
</dbReference>
<dbReference type="InterPro" id="IPR010335">
    <property type="entry name" value="Mesothelin"/>
</dbReference>
<accession>A0A3S2MW89</accession>
<keyword evidence="3" id="KW-0732">Signal</keyword>
<dbReference type="OrthoDB" id="9329195at2759"/>
<evidence type="ECO:0000256" key="1">
    <source>
        <dbReference type="ARBA" id="ARBA00004370"/>
    </source>
</evidence>